<dbReference type="PROSITE" id="PS51318">
    <property type="entry name" value="TAT"/>
    <property type="match status" value="1"/>
</dbReference>
<dbReference type="EMBL" id="JADOGI010000041">
    <property type="protein sequence ID" value="MBF8187210.1"/>
    <property type="molecule type" value="Genomic_DNA"/>
</dbReference>
<comment type="caution">
    <text evidence="2">The sequence shown here is derived from an EMBL/GenBank/DDBJ whole genome shotgun (WGS) entry which is preliminary data.</text>
</comment>
<dbReference type="CDD" id="cd12108">
    <property type="entry name" value="Hr-like"/>
    <property type="match status" value="1"/>
</dbReference>
<dbReference type="Proteomes" id="UP000605361">
    <property type="component" value="Unassembled WGS sequence"/>
</dbReference>
<protein>
    <submittedName>
        <fullName evidence="2">Hemerythrin domain-containing protein</fullName>
    </submittedName>
</protein>
<dbReference type="GO" id="GO:0005886">
    <property type="term" value="C:plasma membrane"/>
    <property type="evidence" value="ECO:0007669"/>
    <property type="project" value="TreeGrafter"/>
</dbReference>
<dbReference type="AlphaFoldDB" id="A0A931ABZ4"/>
<name>A0A931ABZ4_9ACTN</name>
<gene>
    <name evidence="2" type="ORF">ITP53_16000</name>
</gene>
<dbReference type="PANTHER" id="PTHR39966">
    <property type="entry name" value="BLL2471 PROTEIN-RELATED"/>
    <property type="match status" value="1"/>
</dbReference>
<evidence type="ECO:0000259" key="1">
    <source>
        <dbReference type="Pfam" id="PF01814"/>
    </source>
</evidence>
<dbReference type="InterPro" id="IPR012312">
    <property type="entry name" value="Hemerythrin-like"/>
</dbReference>
<keyword evidence="3" id="KW-1185">Reference proteome</keyword>
<sequence length="268" mass="29415">MAVEDDGRCAEQPPAMRRRELLGVPAALAGGLVVAGCASAPGMDAVLGAGTAVSPPAGTPGAEDEVPVTPPEDLMREHGVLKRILLIYREGIRRLEVGEAAPYQELNAGARIIRSFIEEYHERLEERYVFPRLVKAGKLTDVVPVLVLQHQRGRLVTSRIIDATGRAAPRESPPVTPRPTRSPRQGLVADMNAFIRMYEPHEAREDTVVFPALRDVVPPKEFLDMAEIFEDEEHRRFGAAGFTGVVNQVADIEKRLGIYNLAQFTPRG</sequence>
<dbReference type="Gene3D" id="1.20.120.520">
    <property type="entry name" value="nmb1532 protein domain like"/>
    <property type="match status" value="1"/>
</dbReference>
<accession>A0A931ABZ4</accession>
<dbReference type="InterPro" id="IPR006311">
    <property type="entry name" value="TAT_signal"/>
</dbReference>
<dbReference type="Pfam" id="PF01814">
    <property type="entry name" value="Hemerythrin"/>
    <property type="match status" value="1"/>
</dbReference>
<proteinExistence type="predicted"/>
<evidence type="ECO:0000313" key="3">
    <source>
        <dbReference type="Proteomes" id="UP000605361"/>
    </source>
</evidence>
<reference evidence="2" key="1">
    <citation type="submission" date="2020-11" db="EMBL/GenBank/DDBJ databases">
        <title>Whole-genome analyses of Nonomuraea sp. K274.</title>
        <authorList>
            <person name="Veyisoglu A."/>
        </authorList>
    </citation>
    <scope>NUCLEOTIDE SEQUENCE</scope>
    <source>
        <strain evidence="2">K274</strain>
    </source>
</reference>
<evidence type="ECO:0000313" key="2">
    <source>
        <dbReference type="EMBL" id="MBF8187210.1"/>
    </source>
</evidence>
<dbReference type="PANTHER" id="PTHR39966:SF1">
    <property type="entry name" value="HEMERYTHRIN-LIKE DOMAIN-CONTAINING PROTEIN"/>
    <property type="match status" value="1"/>
</dbReference>
<organism evidence="2 3">
    <name type="scientific">Nonomuraea cypriaca</name>
    <dbReference type="NCBI Taxonomy" id="1187855"/>
    <lineage>
        <taxon>Bacteria</taxon>
        <taxon>Bacillati</taxon>
        <taxon>Actinomycetota</taxon>
        <taxon>Actinomycetes</taxon>
        <taxon>Streptosporangiales</taxon>
        <taxon>Streptosporangiaceae</taxon>
        <taxon>Nonomuraea</taxon>
    </lineage>
</organism>
<feature type="domain" description="Hemerythrin-like" evidence="1">
    <location>
        <begin position="71"/>
        <end position="213"/>
    </location>
</feature>